<keyword evidence="2" id="KW-1185">Reference proteome</keyword>
<dbReference type="EMBL" id="JBBUTG010000026">
    <property type="protein sequence ID" value="MEK8034252.1"/>
    <property type="molecule type" value="Genomic_DNA"/>
</dbReference>
<evidence type="ECO:0008006" key="3">
    <source>
        <dbReference type="Google" id="ProtNLM"/>
    </source>
</evidence>
<proteinExistence type="predicted"/>
<protein>
    <recommendedName>
        <fullName evidence="3">Lipoprotein</fullName>
    </recommendedName>
</protein>
<accession>A0ABU9BWA6</accession>
<sequence>MSAACGLAACGNKTDANAKNFSAALDAYFAKEGELCLPTVTWPVDVFETDVREKATPFGKTGKASQMEALEKAGLVKAEDVEVPLKGMAGQPGGRTFKARRFTLSDSAKPFVREREVEVFQLTGRTKEKRTDVCWGKQAVDKVVKWEGPMKFGDYQEAAVIYTYRIDGTADWAKQAEVQEAFPTVRQYLEDAGSRELKHPVKLTSEGWERKTL</sequence>
<name>A0ABU9BWA6_9BURK</name>
<organism evidence="1 2">
    <name type="scientific">Ideonella lacteola</name>
    <dbReference type="NCBI Taxonomy" id="2984193"/>
    <lineage>
        <taxon>Bacteria</taxon>
        <taxon>Pseudomonadati</taxon>
        <taxon>Pseudomonadota</taxon>
        <taxon>Betaproteobacteria</taxon>
        <taxon>Burkholderiales</taxon>
        <taxon>Sphaerotilaceae</taxon>
        <taxon>Ideonella</taxon>
    </lineage>
</organism>
<dbReference type="Proteomes" id="UP001371218">
    <property type="component" value="Unassembled WGS sequence"/>
</dbReference>
<evidence type="ECO:0000313" key="2">
    <source>
        <dbReference type="Proteomes" id="UP001371218"/>
    </source>
</evidence>
<reference evidence="1 2" key="1">
    <citation type="submission" date="2024-04" db="EMBL/GenBank/DDBJ databases">
        <title>Novel species of the genus Ideonella isolated from streams.</title>
        <authorList>
            <person name="Lu H."/>
        </authorList>
    </citation>
    <scope>NUCLEOTIDE SEQUENCE [LARGE SCALE GENOMIC DNA]</scope>
    <source>
        <strain evidence="1 2">DXS29W</strain>
    </source>
</reference>
<evidence type="ECO:0000313" key="1">
    <source>
        <dbReference type="EMBL" id="MEK8034252.1"/>
    </source>
</evidence>
<comment type="caution">
    <text evidence="1">The sequence shown here is derived from an EMBL/GenBank/DDBJ whole genome shotgun (WGS) entry which is preliminary data.</text>
</comment>
<gene>
    <name evidence="1" type="ORF">AACH06_25785</name>
</gene>
<dbReference type="RefSeq" id="WP_341428679.1">
    <property type="nucleotide sequence ID" value="NZ_JBBUTG010000026.1"/>
</dbReference>